<organism evidence="2 3">
    <name type="scientific">Hyalangium rubrum</name>
    <dbReference type="NCBI Taxonomy" id="3103134"/>
    <lineage>
        <taxon>Bacteria</taxon>
        <taxon>Pseudomonadati</taxon>
        <taxon>Myxococcota</taxon>
        <taxon>Myxococcia</taxon>
        <taxon>Myxococcales</taxon>
        <taxon>Cystobacterineae</taxon>
        <taxon>Archangiaceae</taxon>
        <taxon>Hyalangium</taxon>
    </lineage>
</organism>
<sequence length="298" mass="31925">MELALGLLVFITVLMFGIHFAEIGYLSLKVTEANASAMWHATAARMHELPGNFSHVNNLISGNRPGQAANGLYADFDGRTSKSGGSGSSQLFTRGQGLQVTCEAGGPSFAPVGTTDSVYSDTGGMVCRSEAVFQVLPVFPRGFMEGNGGFFKERHYEATDLTICGVNRGGSGGCQGQIGILLDDWALATRDELRECNVLDGSGCNNSPYYRSTNLVYDQHVATNGSARALAQQSVMSVPGGFDPATFYHSFRVFEDRENGGDSDPGNWVTTPGTDSPTTEYDSSYSARENCWLGLRCN</sequence>
<name>A0ABU5GYB6_9BACT</name>
<evidence type="ECO:0008006" key="4">
    <source>
        <dbReference type="Google" id="ProtNLM"/>
    </source>
</evidence>
<evidence type="ECO:0000256" key="1">
    <source>
        <dbReference type="SAM" id="MobiDB-lite"/>
    </source>
</evidence>
<proteinExistence type="predicted"/>
<protein>
    <recommendedName>
        <fullName evidence="4">Pilus biogenesis operon protein</fullName>
    </recommendedName>
</protein>
<gene>
    <name evidence="2" type="ORF">SYV04_07315</name>
</gene>
<feature type="region of interest" description="Disordered" evidence="1">
    <location>
        <begin position="257"/>
        <end position="281"/>
    </location>
</feature>
<evidence type="ECO:0000313" key="2">
    <source>
        <dbReference type="EMBL" id="MDY7226187.1"/>
    </source>
</evidence>
<reference evidence="2 3" key="1">
    <citation type="submission" date="2023-12" db="EMBL/GenBank/DDBJ databases">
        <title>the genome sequence of Hyalangium sp. s54d21.</title>
        <authorList>
            <person name="Zhang X."/>
        </authorList>
    </citation>
    <scope>NUCLEOTIDE SEQUENCE [LARGE SCALE GENOMIC DNA]</scope>
    <source>
        <strain evidence="3">s54d21</strain>
    </source>
</reference>
<comment type="caution">
    <text evidence="2">The sequence shown here is derived from an EMBL/GenBank/DDBJ whole genome shotgun (WGS) entry which is preliminary data.</text>
</comment>
<dbReference type="Proteomes" id="UP001291309">
    <property type="component" value="Unassembled WGS sequence"/>
</dbReference>
<accession>A0ABU5GYB6</accession>
<dbReference type="EMBL" id="JAXIVS010000002">
    <property type="protein sequence ID" value="MDY7226187.1"/>
    <property type="molecule type" value="Genomic_DNA"/>
</dbReference>
<keyword evidence="3" id="KW-1185">Reference proteome</keyword>
<feature type="compositionally biased region" description="Polar residues" evidence="1">
    <location>
        <begin position="268"/>
        <end position="281"/>
    </location>
</feature>
<evidence type="ECO:0000313" key="3">
    <source>
        <dbReference type="Proteomes" id="UP001291309"/>
    </source>
</evidence>
<dbReference type="RefSeq" id="WP_321544908.1">
    <property type="nucleotide sequence ID" value="NZ_JAXIVS010000002.1"/>
</dbReference>